<dbReference type="InterPro" id="IPR000572">
    <property type="entry name" value="OxRdtase_Mopterin-bd_dom"/>
</dbReference>
<dbReference type="AlphaFoldDB" id="L0KWD6"/>
<keyword evidence="3" id="KW-1185">Reference proteome</keyword>
<accession>L0KWD6</accession>
<dbReference type="STRING" id="867904.Metho_1564"/>
<sequence length="222" mass="25204" precursor="true">MVLHGRMNFFIFLLVLLLVSGCVEPQQTPTANISETEDTFFAGRELTSIKEQRNNAIKGTQFINEATYTLQVTGMVNKSLNLTYEELLALPVADRFVRMDCVEGWGFDARWTGVTLSSIFNDSGLQPGAKNVIFYCADGYSTSLELDYLRGNDIMLAYRLNNVTLPSDRGFPLQLVAEGRYGYKWAKWITHIEVTDQSYEGFWESRGYSNLAILEKRGFLPF</sequence>
<dbReference type="PANTHER" id="PTHR43032:SF2">
    <property type="entry name" value="BLL0505 PROTEIN"/>
    <property type="match status" value="1"/>
</dbReference>
<feature type="domain" description="Oxidoreductase molybdopterin-binding" evidence="1">
    <location>
        <begin position="63"/>
        <end position="203"/>
    </location>
</feature>
<reference evidence="3" key="1">
    <citation type="submission" date="2012-02" db="EMBL/GenBank/DDBJ databases">
        <title>Complete sequence of chromosome of Methanomethylovorans hollandica DSM 15978.</title>
        <authorList>
            <person name="Lucas S."/>
            <person name="Copeland A."/>
            <person name="Lapidus A."/>
            <person name="Glavina del Rio T."/>
            <person name="Dalin E."/>
            <person name="Tice H."/>
            <person name="Bruce D."/>
            <person name="Goodwin L."/>
            <person name="Pitluck S."/>
            <person name="Peters L."/>
            <person name="Mikhailova N."/>
            <person name="Held B."/>
            <person name="Kyrpides N."/>
            <person name="Mavromatis K."/>
            <person name="Ivanova N."/>
            <person name="Brettin T."/>
            <person name="Detter J.C."/>
            <person name="Han C."/>
            <person name="Larimer F."/>
            <person name="Land M."/>
            <person name="Hauser L."/>
            <person name="Markowitz V."/>
            <person name="Cheng J.-F."/>
            <person name="Hugenholtz P."/>
            <person name="Woyke T."/>
            <person name="Wu D."/>
            <person name="Spring S."/>
            <person name="Schroeder M."/>
            <person name="Brambilla E."/>
            <person name="Klenk H.-P."/>
            <person name="Eisen J.A."/>
        </authorList>
    </citation>
    <scope>NUCLEOTIDE SEQUENCE [LARGE SCALE GENOMIC DNA]</scope>
    <source>
        <strain evidence="3">DSM 15978 / NBRC 107637 / DMS1</strain>
    </source>
</reference>
<dbReference type="PANTHER" id="PTHR43032">
    <property type="entry name" value="PROTEIN-METHIONINE-SULFOXIDE REDUCTASE"/>
    <property type="match status" value="1"/>
</dbReference>
<protein>
    <submittedName>
        <fullName evidence="2">Sulfite oxidase-like oxidoreductase</fullName>
    </submittedName>
</protein>
<dbReference type="KEGG" id="mhz:Metho_1564"/>
<evidence type="ECO:0000259" key="1">
    <source>
        <dbReference type="Pfam" id="PF00174"/>
    </source>
</evidence>
<gene>
    <name evidence="2" type="ordered locus">Metho_1564</name>
</gene>
<dbReference type="InterPro" id="IPR036374">
    <property type="entry name" value="OxRdtase_Mopterin-bd_sf"/>
</dbReference>
<dbReference type="Proteomes" id="UP000010866">
    <property type="component" value="Chromosome"/>
</dbReference>
<evidence type="ECO:0000313" key="3">
    <source>
        <dbReference type="Proteomes" id="UP000010866"/>
    </source>
</evidence>
<organism evidence="2 3">
    <name type="scientific">Methanomethylovorans hollandica (strain DSM 15978 / NBRC 107637 / DMS1)</name>
    <dbReference type="NCBI Taxonomy" id="867904"/>
    <lineage>
        <taxon>Archaea</taxon>
        <taxon>Methanobacteriati</taxon>
        <taxon>Methanobacteriota</taxon>
        <taxon>Stenosarchaea group</taxon>
        <taxon>Methanomicrobia</taxon>
        <taxon>Methanosarcinales</taxon>
        <taxon>Methanosarcinaceae</taxon>
        <taxon>Methanomethylovorans</taxon>
    </lineage>
</organism>
<dbReference type="GeneID" id="14407373"/>
<dbReference type="SUPFAM" id="SSF56524">
    <property type="entry name" value="Oxidoreductase molybdopterin-binding domain"/>
    <property type="match status" value="1"/>
</dbReference>
<dbReference type="OrthoDB" id="24039at2157"/>
<dbReference type="RefSeq" id="WP_015324927.1">
    <property type="nucleotide sequence ID" value="NC_019977.1"/>
</dbReference>
<dbReference type="HOGENOM" id="CLU_094953_1_0_2"/>
<dbReference type="Gene3D" id="3.90.420.10">
    <property type="entry name" value="Oxidoreductase, molybdopterin-binding domain"/>
    <property type="match status" value="1"/>
</dbReference>
<proteinExistence type="predicted"/>
<dbReference type="PROSITE" id="PS51257">
    <property type="entry name" value="PROKAR_LIPOPROTEIN"/>
    <property type="match status" value="1"/>
</dbReference>
<evidence type="ECO:0000313" key="2">
    <source>
        <dbReference type="EMBL" id="AGB49762.1"/>
    </source>
</evidence>
<dbReference type="CDD" id="cd00321">
    <property type="entry name" value="SO_family_Moco"/>
    <property type="match status" value="1"/>
</dbReference>
<dbReference type="EMBL" id="CP003362">
    <property type="protein sequence ID" value="AGB49762.1"/>
    <property type="molecule type" value="Genomic_DNA"/>
</dbReference>
<name>L0KWD6_METHD</name>
<dbReference type="Pfam" id="PF00174">
    <property type="entry name" value="Oxidored_molyb"/>
    <property type="match status" value="1"/>
</dbReference>